<evidence type="ECO:0000313" key="3">
    <source>
        <dbReference type="Proteomes" id="UP000886860"/>
    </source>
</evidence>
<reference evidence="2" key="1">
    <citation type="submission" date="2020-10" db="EMBL/GenBank/DDBJ databases">
        <authorList>
            <person name="Gilroy R."/>
        </authorList>
    </citation>
    <scope>NUCLEOTIDE SEQUENCE</scope>
    <source>
        <strain evidence="2">CHK123-3438</strain>
    </source>
</reference>
<sequence>MMCETFPLTAAEKLHLLAVQEFNPQVVNIGVCLTMKANLDFGLLKKCIQLEYQRCDSLRIRFTPPDDSGEIRQYIAPFDSRDIRFVDFTGKNQEEIQKTMYDWTAVPFARYDSPMNEFVMVSLPDGYQGMYLLFDHMLTDSCGVIAMVKDIMELYSHYVFGTPYPQPLLSYRDAAEADLKKAADPIRHAKDEAFWKEQAALGEPIFTSIAGPRLLEESRRRHHNPSLRAADRQMTDLSVGQSSYFLEPEPSQRLMDYCAMYGISMTNLFLMGLRTYLSKVNGRQPDISVRNYVSRRTSRLSRLSGGTRIHCYPCRTIIPEDTEFLDGVRTIQILQNNIYKHVNYDSTAAVQAYLKAYNAPPKTTYESVALTYQPVPIRMPNEKLAQIPYKTKWFTNGTAIQELYLTVMDCPSGGLEFYFKYQTAQVSDHDVELLYYYLMRIIFMGVENPEMTVGEIMDAV</sequence>
<proteinExistence type="predicted"/>
<gene>
    <name evidence="2" type="ORF">IAB60_02700</name>
</gene>
<feature type="domain" description="Condensation" evidence="1">
    <location>
        <begin position="15"/>
        <end position="456"/>
    </location>
</feature>
<dbReference type="InterPro" id="IPR001242">
    <property type="entry name" value="Condensation_dom"/>
</dbReference>
<evidence type="ECO:0000313" key="2">
    <source>
        <dbReference type="EMBL" id="HIT41003.1"/>
    </source>
</evidence>
<organism evidence="2 3">
    <name type="scientific">Candidatus Caccovicinus merdipullorum</name>
    <dbReference type="NCBI Taxonomy" id="2840724"/>
    <lineage>
        <taxon>Bacteria</taxon>
        <taxon>Bacillati</taxon>
        <taxon>Bacillota</taxon>
        <taxon>Clostridia</taxon>
        <taxon>Eubacteriales</taxon>
        <taxon>Candidatus Caccovicinus</taxon>
    </lineage>
</organism>
<dbReference type="AlphaFoldDB" id="A0A9D1GHK2"/>
<comment type="caution">
    <text evidence="2">The sequence shown here is derived from an EMBL/GenBank/DDBJ whole genome shotgun (WGS) entry which is preliminary data.</text>
</comment>
<dbReference type="GO" id="GO:0003824">
    <property type="term" value="F:catalytic activity"/>
    <property type="evidence" value="ECO:0007669"/>
    <property type="project" value="InterPro"/>
</dbReference>
<dbReference type="InterPro" id="IPR023213">
    <property type="entry name" value="CAT-like_dom_sf"/>
</dbReference>
<reference evidence="2" key="2">
    <citation type="journal article" date="2021" name="PeerJ">
        <title>Extensive microbial diversity within the chicken gut microbiome revealed by metagenomics and culture.</title>
        <authorList>
            <person name="Gilroy R."/>
            <person name="Ravi A."/>
            <person name="Getino M."/>
            <person name="Pursley I."/>
            <person name="Horton D.L."/>
            <person name="Alikhan N.F."/>
            <person name="Baker D."/>
            <person name="Gharbi K."/>
            <person name="Hall N."/>
            <person name="Watson M."/>
            <person name="Adriaenssens E.M."/>
            <person name="Foster-Nyarko E."/>
            <person name="Jarju S."/>
            <person name="Secka A."/>
            <person name="Antonio M."/>
            <person name="Oren A."/>
            <person name="Chaudhuri R.R."/>
            <person name="La Ragione R."/>
            <person name="Hildebrand F."/>
            <person name="Pallen M.J."/>
        </authorList>
    </citation>
    <scope>NUCLEOTIDE SEQUENCE</scope>
    <source>
        <strain evidence="2">CHK123-3438</strain>
    </source>
</reference>
<dbReference type="Gene3D" id="3.30.559.30">
    <property type="entry name" value="Nonribosomal peptide synthetase, condensation domain"/>
    <property type="match status" value="1"/>
</dbReference>
<evidence type="ECO:0000259" key="1">
    <source>
        <dbReference type="Pfam" id="PF00668"/>
    </source>
</evidence>
<dbReference type="SUPFAM" id="SSF52777">
    <property type="entry name" value="CoA-dependent acyltransferases"/>
    <property type="match status" value="2"/>
</dbReference>
<dbReference type="GO" id="GO:0008610">
    <property type="term" value="P:lipid biosynthetic process"/>
    <property type="evidence" value="ECO:0007669"/>
    <property type="project" value="UniProtKB-ARBA"/>
</dbReference>
<dbReference type="Pfam" id="PF00668">
    <property type="entry name" value="Condensation"/>
    <property type="match status" value="1"/>
</dbReference>
<dbReference type="EMBL" id="DVKS01000046">
    <property type="protein sequence ID" value="HIT41003.1"/>
    <property type="molecule type" value="Genomic_DNA"/>
</dbReference>
<name>A0A9D1GHK2_9FIRM</name>
<dbReference type="Gene3D" id="3.30.559.10">
    <property type="entry name" value="Chloramphenicol acetyltransferase-like domain"/>
    <property type="match status" value="1"/>
</dbReference>
<protein>
    <submittedName>
        <fullName evidence="2">Chromosome condensation protein</fullName>
    </submittedName>
</protein>
<accession>A0A9D1GHK2</accession>
<dbReference type="Proteomes" id="UP000886860">
    <property type="component" value="Unassembled WGS sequence"/>
</dbReference>